<proteinExistence type="predicted"/>
<dbReference type="EMBL" id="CABFNQ020000718">
    <property type="protein sequence ID" value="CAH0026228.1"/>
    <property type="molecule type" value="Genomic_DNA"/>
</dbReference>
<evidence type="ECO:0000313" key="2">
    <source>
        <dbReference type="Proteomes" id="UP000696573"/>
    </source>
</evidence>
<keyword evidence="2" id="KW-1185">Reference proteome</keyword>
<reference evidence="1" key="1">
    <citation type="submission" date="2021-10" db="EMBL/GenBank/DDBJ databases">
        <authorList>
            <person name="Piombo E."/>
        </authorList>
    </citation>
    <scope>NUCLEOTIDE SEQUENCE</scope>
</reference>
<sequence length="227" mass="25267">MESGITGPVTPPSTYSTKFELPLPKRVELELSTETPERAKKTIAENLENLKPQSELPYGPVQFWKLLSRYYTIARSRLEEVCGILARETEEPIQLILDAKSDEVTIPLLVQEINENLDLVLQIVVEIEKEVLPSLGVDVTLDLSSLAPTLPSPGVDVSPDLSSVVTNISLHECRLWPFLNTKEFHQKLQEAKGEKAKLSPTREDVAAVISARHIMGNPPLVVKLKRS</sequence>
<name>A0A9N9YJK4_9HYPO</name>
<accession>A0A9N9YJK4</accession>
<comment type="caution">
    <text evidence="1">The sequence shown here is derived from an EMBL/GenBank/DDBJ whole genome shotgun (WGS) entry which is preliminary data.</text>
</comment>
<organism evidence="1 2">
    <name type="scientific">Clonostachys rhizophaga</name>
    <dbReference type="NCBI Taxonomy" id="160324"/>
    <lineage>
        <taxon>Eukaryota</taxon>
        <taxon>Fungi</taxon>
        <taxon>Dikarya</taxon>
        <taxon>Ascomycota</taxon>
        <taxon>Pezizomycotina</taxon>
        <taxon>Sordariomycetes</taxon>
        <taxon>Hypocreomycetidae</taxon>
        <taxon>Hypocreales</taxon>
        <taxon>Bionectriaceae</taxon>
        <taxon>Clonostachys</taxon>
    </lineage>
</organism>
<evidence type="ECO:0000313" key="1">
    <source>
        <dbReference type="EMBL" id="CAH0026228.1"/>
    </source>
</evidence>
<protein>
    <submittedName>
        <fullName evidence="1">Uncharacterized protein</fullName>
    </submittedName>
</protein>
<gene>
    <name evidence="1" type="ORF">CRHIZ90672A_00013995</name>
</gene>
<dbReference type="Proteomes" id="UP000696573">
    <property type="component" value="Unassembled WGS sequence"/>
</dbReference>
<dbReference type="AlphaFoldDB" id="A0A9N9YJK4"/>